<dbReference type="GO" id="GO:0005840">
    <property type="term" value="C:ribosome"/>
    <property type="evidence" value="ECO:0007669"/>
    <property type="project" value="UniProtKB-KW"/>
</dbReference>
<name>A0A9N9H1S0_9GLOM</name>
<dbReference type="EMBL" id="CAJVPI010002322">
    <property type="protein sequence ID" value="CAG8640951.1"/>
    <property type="molecule type" value="Genomic_DNA"/>
</dbReference>
<dbReference type="NCBIfam" id="TIGR03953">
    <property type="entry name" value="rplD_bact"/>
    <property type="match status" value="1"/>
</dbReference>
<dbReference type="Pfam" id="PF00573">
    <property type="entry name" value="Ribosomal_L4"/>
    <property type="match status" value="1"/>
</dbReference>
<dbReference type="SUPFAM" id="SSF52166">
    <property type="entry name" value="Ribosomal protein L4"/>
    <property type="match status" value="1"/>
</dbReference>
<dbReference type="GO" id="GO:0003735">
    <property type="term" value="F:structural constituent of ribosome"/>
    <property type="evidence" value="ECO:0007669"/>
    <property type="project" value="InterPro"/>
</dbReference>
<comment type="similarity">
    <text evidence="1">Belongs to the universal ribosomal protein uL4 family.</text>
</comment>
<dbReference type="GO" id="GO:1990904">
    <property type="term" value="C:ribonucleoprotein complex"/>
    <property type="evidence" value="ECO:0007669"/>
    <property type="project" value="UniProtKB-KW"/>
</dbReference>
<evidence type="ECO:0000313" key="7">
    <source>
        <dbReference type="Proteomes" id="UP000789739"/>
    </source>
</evidence>
<dbReference type="AlphaFoldDB" id="A0A9N9H1S0"/>
<evidence type="ECO:0000256" key="2">
    <source>
        <dbReference type="ARBA" id="ARBA00022980"/>
    </source>
</evidence>
<evidence type="ECO:0000313" key="6">
    <source>
        <dbReference type="EMBL" id="CAG8640951.1"/>
    </source>
</evidence>
<evidence type="ECO:0000256" key="4">
    <source>
        <dbReference type="ARBA" id="ARBA00040565"/>
    </source>
</evidence>
<gene>
    <name evidence="6" type="ORF">PBRASI_LOCUS9767</name>
</gene>
<dbReference type="InterPro" id="IPR013005">
    <property type="entry name" value="Ribosomal_uL4-like"/>
</dbReference>
<dbReference type="Gene3D" id="3.40.1370.10">
    <property type="match status" value="1"/>
</dbReference>
<keyword evidence="2" id="KW-0689">Ribosomal protein</keyword>
<feature type="region of interest" description="Disordered" evidence="5">
    <location>
        <begin position="106"/>
        <end position="133"/>
    </location>
</feature>
<protein>
    <recommendedName>
        <fullName evidence="4">Large ribosomal subunit protein uL4m</fullName>
    </recommendedName>
</protein>
<dbReference type="InterPro" id="IPR023574">
    <property type="entry name" value="Ribosomal_uL4_dom_sf"/>
</dbReference>
<comment type="caution">
    <text evidence="6">The sequence shown here is derived from an EMBL/GenBank/DDBJ whole genome shotgun (WGS) entry which is preliminary data.</text>
</comment>
<evidence type="ECO:0000256" key="5">
    <source>
        <dbReference type="SAM" id="MobiDB-lite"/>
    </source>
</evidence>
<keyword evidence="7" id="KW-1185">Reference proteome</keyword>
<dbReference type="OrthoDB" id="275876at2759"/>
<organism evidence="6 7">
    <name type="scientific">Paraglomus brasilianum</name>
    <dbReference type="NCBI Taxonomy" id="144538"/>
    <lineage>
        <taxon>Eukaryota</taxon>
        <taxon>Fungi</taxon>
        <taxon>Fungi incertae sedis</taxon>
        <taxon>Mucoromycota</taxon>
        <taxon>Glomeromycotina</taxon>
        <taxon>Glomeromycetes</taxon>
        <taxon>Paraglomerales</taxon>
        <taxon>Paraglomeraceae</taxon>
        <taxon>Paraglomus</taxon>
    </lineage>
</organism>
<dbReference type="GO" id="GO:0006412">
    <property type="term" value="P:translation"/>
    <property type="evidence" value="ECO:0007669"/>
    <property type="project" value="InterPro"/>
</dbReference>
<proteinExistence type="inferred from homology"/>
<keyword evidence="3" id="KW-0687">Ribonucleoprotein</keyword>
<dbReference type="InterPro" id="IPR002136">
    <property type="entry name" value="Ribosomal_uL4"/>
</dbReference>
<dbReference type="HAMAP" id="MF_01328_B">
    <property type="entry name" value="Ribosomal_uL4_B"/>
    <property type="match status" value="1"/>
</dbReference>
<evidence type="ECO:0000256" key="1">
    <source>
        <dbReference type="ARBA" id="ARBA00010528"/>
    </source>
</evidence>
<dbReference type="PANTHER" id="PTHR10746:SF6">
    <property type="entry name" value="LARGE RIBOSOMAL SUBUNIT PROTEIN UL4M"/>
    <property type="match status" value="1"/>
</dbReference>
<dbReference type="PANTHER" id="PTHR10746">
    <property type="entry name" value="50S RIBOSOMAL PROTEIN L4"/>
    <property type="match status" value="1"/>
</dbReference>
<evidence type="ECO:0000256" key="3">
    <source>
        <dbReference type="ARBA" id="ARBA00023274"/>
    </source>
</evidence>
<sequence length="303" mass="34176">MIRLNRLYSQGHQILSLFCNFQVQKSVGRELRVGQRGLATEVNASLPGSTLRPLAISPIPSTLQAWLKDFHTNEPLDIIELDRKIFGIPLRRDLIHRVIVWQRNKSRQGTHSTKGRSEVSGTTRKAFMQKGRGKARVGSLRAPQFRKGGIAHGPKPRSHATLLPRQVQLLGLRTALSTKYAQDDLIVVNSINLPSPKTQKLLSLFSHHSWDPLADDKILGNSLLFLSEVNDRNLTLAMRNLKRVHGLTVQEVFDEADVYNIIGHEKVVIDLGAVRRLEELLREPSVLPRDLNISLVDKRAEEM</sequence>
<reference evidence="6" key="1">
    <citation type="submission" date="2021-06" db="EMBL/GenBank/DDBJ databases">
        <authorList>
            <person name="Kallberg Y."/>
            <person name="Tangrot J."/>
            <person name="Rosling A."/>
        </authorList>
    </citation>
    <scope>NUCLEOTIDE SEQUENCE</scope>
    <source>
        <strain evidence="6">BR232B</strain>
    </source>
</reference>
<dbReference type="Proteomes" id="UP000789739">
    <property type="component" value="Unassembled WGS sequence"/>
</dbReference>
<accession>A0A9N9H1S0</accession>